<dbReference type="CDD" id="cd04465">
    <property type="entry name" value="S1_RPS1_repeat_ec2_hs2"/>
    <property type="match status" value="1"/>
</dbReference>
<keyword evidence="7" id="KW-1185">Reference proteome</keyword>
<dbReference type="InterPro" id="IPR003029">
    <property type="entry name" value="S1_domain"/>
</dbReference>
<dbReference type="GO" id="GO:0003729">
    <property type="term" value="F:mRNA binding"/>
    <property type="evidence" value="ECO:0007669"/>
    <property type="project" value="TreeGrafter"/>
</dbReference>
<evidence type="ECO:0000313" key="6">
    <source>
        <dbReference type="EMBL" id="SOB57854.1"/>
    </source>
</evidence>
<dbReference type="GO" id="GO:0005737">
    <property type="term" value="C:cytoplasm"/>
    <property type="evidence" value="ECO:0007669"/>
    <property type="project" value="UniProtKB-ARBA"/>
</dbReference>
<feature type="domain" description="S1 motif" evidence="5">
    <location>
        <begin position="41"/>
        <end position="105"/>
    </location>
</feature>
<dbReference type="AlphaFoldDB" id="A0A2C8F630"/>
<name>A0A2C8F630_9BACT</name>
<keyword evidence="2" id="KW-0689">Ribosomal protein</keyword>
<dbReference type="InterPro" id="IPR050437">
    <property type="entry name" value="Ribos_protein_bS1-like"/>
</dbReference>
<dbReference type="PANTHER" id="PTHR10724:SF7">
    <property type="entry name" value="SMALL RIBOSOMAL SUBUNIT PROTEIN BS1C"/>
    <property type="match status" value="1"/>
</dbReference>
<evidence type="ECO:0000313" key="7">
    <source>
        <dbReference type="Proteomes" id="UP000219215"/>
    </source>
</evidence>
<dbReference type="Pfam" id="PF00575">
    <property type="entry name" value="S1"/>
    <property type="match status" value="5"/>
</dbReference>
<feature type="domain" description="S1 motif" evidence="5">
    <location>
        <begin position="385"/>
        <end position="454"/>
    </location>
</feature>
<dbReference type="GO" id="GO:0005840">
    <property type="term" value="C:ribosome"/>
    <property type="evidence" value="ECO:0007669"/>
    <property type="project" value="UniProtKB-KW"/>
</dbReference>
<dbReference type="InterPro" id="IPR035104">
    <property type="entry name" value="Ribosomal_protein_S1-like"/>
</dbReference>
<dbReference type="InterPro" id="IPR012340">
    <property type="entry name" value="NA-bd_OB-fold"/>
</dbReference>
<dbReference type="EMBL" id="LT907975">
    <property type="protein sequence ID" value="SOB57854.1"/>
    <property type="molecule type" value="Genomic_DNA"/>
</dbReference>
<evidence type="ECO:0000256" key="2">
    <source>
        <dbReference type="ARBA" id="ARBA00022980"/>
    </source>
</evidence>
<dbReference type="PRINTS" id="PR00681">
    <property type="entry name" value="RIBOSOMALS1"/>
</dbReference>
<dbReference type="Gene3D" id="2.40.50.140">
    <property type="entry name" value="Nucleic acid-binding proteins"/>
    <property type="match status" value="5"/>
</dbReference>
<dbReference type="SMART" id="SM00316">
    <property type="entry name" value="S1"/>
    <property type="match status" value="5"/>
</dbReference>
<dbReference type="SUPFAM" id="SSF50249">
    <property type="entry name" value="Nucleic acid-binding proteins"/>
    <property type="match status" value="5"/>
</dbReference>
<feature type="region of interest" description="Disordered" evidence="4">
    <location>
        <begin position="451"/>
        <end position="494"/>
    </location>
</feature>
<dbReference type="FunFam" id="2.40.50.140:FF:000051">
    <property type="entry name" value="RNA-binding transcriptional accessory protein"/>
    <property type="match status" value="1"/>
</dbReference>
<dbReference type="CDD" id="cd05688">
    <property type="entry name" value="S1_RPS1_repeat_ec3"/>
    <property type="match status" value="1"/>
</dbReference>
<dbReference type="NCBIfam" id="NF010379">
    <property type="entry name" value="PRK13806.1"/>
    <property type="match status" value="1"/>
</dbReference>
<proteinExistence type="inferred from homology"/>
<dbReference type="CDD" id="cd00164">
    <property type="entry name" value="S1_like"/>
    <property type="match status" value="1"/>
</dbReference>
<dbReference type="PANTHER" id="PTHR10724">
    <property type="entry name" value="30S RIBOSOMAL PROTEIN S1"/>
    <property type="match status" value="1"/>
</dbReference>
<accession>A0A2C8F630</accession>
<evidence type="ECO:0000256" key="4">
    <source>
        <dbReference type="SAM" id="MobiDB-lite"/>
    </source>
</evidence>
<feature type="domain" description="S1 motif" evidence="5">
    <location>
        <begin position="298"/>
        <end position="368"/>
    </location>
</feature>
<reference evidence="7" key="1">
    <citation type="submission" date="2017-09" db="EMBL/GenBank/DDBJ databases">
        <authorList>
            <person name="Regsiter A."/>
            <person name="William W."/>
        </authorList>
    </citation>
    <scope>NUCLEOTIDE SEQUENCE [LARGE SCALE GENOMIC DNA]</scope>
    <source>
        <strain evidence="7">500-1</strain>
    </source>
</reference>
<gene>
    <name evidence="6" type="ORF">DPRO_0967</name>
</gene>
<sequence>MTVSIVSEEFKERNGVEEGEASFAELFEQYSEGGGDDLNVGDKVAGQVIQVGETSIFVDTGTKLDGVVEKEELLDEEGNCTVKEGDTVELYVVGKDSGGIKLSRALSGIGGLAMMEEAKASALPVEGNVASTCKGGFNVTIMQRRAFCPVSQIDNRFVEDPEEYVGKTLEFLITKLEQGGRNIVVSRRDLLERETAQAVETFTAETKVGDEVEGVVKRLAPFGAFVEIMPGLDGLVHISQISHGRIGHPEEAVTVGQKVKAKVTRYEHDDKGRLKISLSMKELAQDPWDTVTSSFTEGDKVTGKVVRLADFGAFVEIAPGIDGLVHVSEMSYTQRVHKPSDFVKEGQTVSVKIKSIDTDSRRIGLSMKDAEGDPWLDVEDKYQSGQKVEGTVEKQEQFGIFIQLEPGITGLLPKSVIARSESASKYEKLHSGDTVEIVVGEVKAGERKISLTTEDAQDDGDWKQFAPKKKPSTGGTGGMGLLGAALQEAMDKKK</sequence>
<dbReference type="Proteomes" id="UP000219215">
    <property type="component" value="Chromosome DPRO"/>
</dbReference>
<evidence type="ECO:0000256" key="1">
    <source>
        <dbReference type="ARBA" id="ARBA00006767"/>
    </source>
</evidence>
<dbReference type="GO" id="GO:1990904">
    <property type="term" value="C:ribonucleoprotein complex"/>
    <property type="evidence" value="ECO:0007669"/>
    <property type="project" value="UniProtKB-KW"/>
</dbReference>
<evidence type="ECO:0000259" key="5">
    <source>
        <dbReference type="PROSITE" id="PS50126"/>
    </source>
</evidence>
<dbReference type="GO" id="GO:0003735">
    <property type="term" value="F:structural constituent of ribosome"/>
    <property type="evidence" value="ECO:0007669"/>
    <property type="project" value="TreeGrafter"/>
</dbReference>
<organism evidence="6 7">
    <name type="scientific">Pseudodesulfovibrio profundus</name>
    <dbReference type="NCBI Taxonomy" id="57320"/>
    <lineage>
        <taxon>Bacteria</taxon>
        <taxon>Pseudomonadati</taxon>
        <taxon>Thermodesulfobacteriota</taxon>
        <taxon>Desulfovibrionia</taxon>
        <taxon>Desulfovibrionales</taxon>
        <taxon>Desulfovibrionaceae</taxon>
    </lineage>
</organism>
<feature type="domain" description="S1 motif" evidence="5">
    <location>
        <begin position="209"/>
        <end position="281"/>
    </location>
</feature>
<evidence type="ECO:0000256" key="3">
    <source>
        <dbReference type="ARBA" id="ARBA00023274"/>
    </source>
</evidence>
<comment type="similarity">
    <text evidence="1">Belongs to the bacterial ribosomal protein bS1 family.</text>
</comment>
<keyword evidence="3" id="KW-0687">Ribonucleoprotein</keyword>
<dbReference type="KEGG" id="pprf:DPRO_0967"/>
<protein>
    <submittedName>
        <fullName evidence="6">RNA binding S1 domain protein</fullName>
    </submittedName>
</protein>
<feature type="domain" description="S1 motif" evidence="5">
    <location>
        <begin position="122"/>
        <end position="188"/>
    </location>
</feature>
<dbReference type="PROSITE" id="PS50126">
    <property type="entry name" value="S1"/>
    <property type="match status" value="5"/>
</dbReference>
<dbReference type="GO" id="GO:0006412">
    <property type="term" value="P:translation"/>
    <property type="evidence" value="ECO:0007669"/>
    <property type="project" value="TreeGrafter"/>
</dbReference>